<dbReference type="InterPro" id="IPR008972">
    <property type="entry name" value="Cupredoxin"/>
</dbReference>
<keyword evidence="6" id="KW-1185">Reference proteome</keyword>
<dbReference type="Proteomes" id="UP000635565">
    <property type="component" value="Unassembled WGS sequence"/>
</dbReference>
<accession>A0ABQ3VU04</accession>
<evidence type="ECO:0000256" key="3">
    <source>
        <dbReference type="SAM" id="SignalP"/>
    </source>
</evidence>
<dbReference type="EMBL" id="BNJJ01000044">
    <property type="protein sequence ID" value="GHO89762.1"/>
    <property type="molecule type" value="Genomic_DNA"/>
</dbReference>
<reference evidence="5 6" key="1">
    <citation type="journal article" date="2021" name="Int. J. Syst. Evol. Microbiol.">
        <title>Reticulibacter mediterranei gen. nov., sp. nov., within the new family Reticulibacteraceae fam. nov., and Ktedonospora formicarum gen. nov., sp. nov., Ktedonobacter robiniae sp. nov., Dictyobacter formicarum sp. nov. and Dictyobacter arantiisoli sp. nov., belonging to the class Ktedonobacteria.</title>
        <authorList>
            <person name="Yabe S."/>
            <person name="Zheng Y."/>
            <person name="Wang C.M."/>
            <person name="Sakai Y."/>
            <person name="Abe K."/>
            <person name="Yokota A."/>
            <person name="Donadio S."/>
            <person name="Cavaletti L."/>
            <person name="Monciardini P."/>
        </authorList>
    </citation>
    <scope>NUCLEOTIDE SEQUENCE [LARGE SCALE GENOMIC DNA]</scope>
    <source>
        <strain evidence="5 6">SOSP1-9</strain>
    </source>
</reference>
<evidence type="ECO:0000313" key="5">
    <source>
        <dbReference type="EMBL" id="GHO89762.1"/>
    </source>
</evidence>
<feature type="signal peptide" evidence="3">
    <location>
        <begin position="1"/>
        <end position="24"/>
    </location>
</feature>
<sequence length="124" mass="13348">MKRHAYHCLLLLLLSIVGMGLISACGSSNQNQVHMNETDFVQKSVTIQKGESVTLVNDSAAIHVIENGSWVDGVQLPKIEAGAPQIQASVDGNISQIIGPFNTAGTFHLYCTVHPNMNLTVIVH</sequence>
<feature type="domain" description="Blue (type 1) copper" evidence="4">
    <location>
        <begin position="31"/>
        <end position="123"/>
    </location>
</feature>
<dbReference type="SUPFAM" id="SSF49503">
    <property type="entry name" value="Cupredoxins"/>
    <property type="match status" value="1"/>
</dbReference>
<evidence type="ECO:0000256" key="2">
    <source>
        <dbReference type="ARBA" id="ARBA00023008"/>
    </source>
</evidence>
<protein>
    <recommendedName>
        <fullName evidence="4">Blue (type 1) copper domain-containing protein</fullName>
    </recommendedName>
</protein>
<dbReference type="Gene3D" id="2.60.40.420">
    <property type="entry name" value="Cupredoxins - blue copper proteins"/>
    <property type="match status" value="1"/>
</dbReference>
<keyword evidence="3" id="KW-0732">Signal</keyword>
<proteinExistence type="predicted"/>
<dbReference type="PROSITE" id="PS51257">
    <property type="entry name" value="PROKAR_LIPOPROTEIN"/>
    <property type="match status" value="1"/>
</dbReference>
<gene>
    <name evidence="5" type="ORF">KSZ_77680</name>
</gene>
<evidence type="ECO:0000259" key="4">
    <source>
        <dbReference type="Pfam" id="PF00127"/>
    </source>
</evidence>
<evidence type="ECO:0000313" key="6">
    <source>
        <dbReference type="Proteomes" id="UP000635565"/>
    </source>
</evidence>
<feature type="chain" id="PRO_5047125998" description="Blue (type 1) copper domain-containing protein" evidence="3">
    <location>
        <begin position="25"/>
        <end position="124"/>
    </location>
</feature>
<keyword evidence="2" id="KW-0186">Copper</keyword>
<dbReference type="InterPro" id="IPR000923">
    <property type="entry name" value="BlueCu_1"/>
</dbReference>
<name>A0ABQ3VU04_9CHLR</name>
<comment type="caution">
    <text evidence="5">The sequence shown here is derived from an EMBL/GenBank/DDBJ whole genome shotgun (WGS) entry which is preliminary data.</text>
</comment>
<keyword evidence="1" id="KW-0479">Metal-binding</keyword>
<dbReference type="Pfam" id="PF00127">
    <property type="entry name" value="Copper-bind"/>
    <property type="match status" value="1"/>
</dbReference>
<evidence type="ECO:0000256" key="1">
    <source>
        <dbReference type="ARBA" id="ARBA00022723"/>
    </source>
</evidence>
<organism evidence="5 6">
    <name type="scientific">Dictyobacter formicarum</name>
    <dbReference type="NCBI Taxonomy" id="2778368"/>
    <lineage>
        <taxon>Bacteria</taxon>
        <taxon>Bacillati</taxon>
        <taxon>Chloroflexota</taxon>
        <taxon>Ktedonobacteria</taxon>
        <taxon>Ktedonobacterales</taxon>
        <taxon>Dictyobacteraceae</taxon>
        <taxon>Dictyobacter</taxon>
    </lineage>
</organism>